<keyword evidence="3" id="KW-1185">Reference proteome</keyword>
<evidence type="ECO:0000313" key="2">
    <source>
        <dbReference type="EMBL" id="KDR21245.1"/>
    </source>
</evidence>
<dbReference type="EMBL" id="KK852566">
    <property type="protein sequence ID" value="KDR21245.1"/>
    <property type="molecule type" value="Genomic_DNA"/>
</dbReference>
<feature type="region of interest" description="Disordered" evidence="1">
    <location>
        <begin position="67"/>
        <end position="95"/>
    </location>
</feature>
<sequence length="95" mass="10490">MRAPYSFGNTSRISLSGLPCLETGNEASQHRSNKRDIKQSRRNLMAACLTATRTPKMEKLLRIRDLAANEGKKTADRRSSIQTYGRPPSAVRGAA</sequence>
<gene>
    <name evidence="2" type="ORF">L798_04036</name>
</gene>
<name>A0A067RKX0_ZOONE</name>
<evidence type="ECO:0000256" key="1">
    <source>
        <dbReference type="SAM" id="MobiDB-lite"/>
    </source>
</evidence>
<reference evidence="2 3" key="1">
    <citation type="journal article" date="2014" name="Nat. Commun.">
        <title>Molecular traces of alternative social organization in a termite genome.</title>
        <authorList>
            <person name="Terrapon N."/>
            <person name="Li C."/>
            <person name="Robertson H.M."/>
            <person name="Ji L."/>
            <person name="Meng X."/>
            <person name="Booth W."/>
            <person name="Chen Z."/>
            <person name="Childers C.P."/>
            <person name="Glastad K.M."/>
            <person name="Gokhale K."/>
            <person name="Gowin J."/>
            <person name="Gronenberg W."/>
            <person name="Hermansen R.A."/>
            <person name="Hu H."/>
            <person name="Hunt B.G."/>
            <person name="Huylmans A.K."/>
            <person name="Khalil S.M."/>
            <person name="Mitchell R.D."/>
            <person name="Munoz-Torres M.C."/>
            <person name="Mustard J.A."/>
            <person name="Pan H."/>
            <person name="Reese J.T."/>
            <person name="Scharf M.E."/>
            <person name="Sun F."/>
            <person name="Vogel H."/>
            <person name="Xiao J."/>
            <person name="Yang W."/>
            <person name="Yang Z."/>
            <person name="Yang Z."/>
            <person name="Zhou J."/>
            <person name="Zhu J."/>
            <person name="Brent C.S."/>
            <person name="Elsik C.G."/>
            <person name="Goodisman M.A."/>
            <person name="Liberles D.A."/>
            <person name="Roe R.M."/>
            <person name="Vargo E.L."/>
            <person name="Vilcinskas A."/>
            <person name="Wang J."/>
            <person name="Bornberg-Bauer E."/>
            <person name="Korb J."/>
            <person name="Zhang G."/>
            <person name="Liebig J."/>
        </authorList>
    </citation>
    <scope>NUCLEOTIDE SEQUENCE [LARGE SCALE GENOMIC DNA]</scope>
    <source>
        <tissue evidence="2">Whole organism</tissue>
    </source>
</reference>
<organism evidence="2 3">
    <name type="scientific">Zootermopsis nevadensis</name>
    <name type="common">Dampwood termite</name>
    <dbReference type="NCBI Taxonomy" id="136037"/>
    <lineage>
        <taxon>Eukaryota</taxon>
        <taxon>Metazoa</taxon>
        <taxon>Ecdysozoa</taxon>
        <taxon>Arthropoda</taxon>
        <taxon>Hexapoda</taxon>
        <taxon>Insecta</taxon>
        <taxon>Pterygota</taxon>
        <taxon>Neoptera</taxon>
        <taxon>Polyneoptera</taxon>
        <taxon>Dictyoptera</taxon>
        <taxon>Blattodea</taxon>
        <taxon>Blattoidea</taxon>
        <taxon>Termitoidae</taxon>
        <taxon>Termopsidae</taxon>
        <taxon>Zootermopsis</taxon>
    </lineage>
</organism>
<dbReference type="InParanoid" id="A0A067RKX0"/>
<dbReference type="AlphaFoldDB" id="A0A067RKX0"/>
<feature type="compositionally biased region" description="Basic and acidic residues" evidence="1">
    <location>
        <begin position="67"/>
        <end position="79"/>
    </location>
</feature>
<protein>
    <submittedName>
        <fullName evidence="2">Uncharacterized protein</fullName>
    </submittedName>
</protein>
<proteinExistence type="predicted"/>
<dbReference type="Proteomes" id="UP000027135">
    <property type="component" value="Unassembled WGS sequence"/>
</dbReference>
<accession>A0A067RKX0</accession>
<evidence type="ECO:0000313" key="3">
    <source>
        <dbReference type="Proteomes" id="UP000027135"/>
    </source>
</evidence>